<reference evidence="1 2" key="1">
    <citation type="submission" date="2017-08" db="EMBL/GenBank/DDBJ databases">
        <title>Complete Genome Sequence of Bacillus kochii Oregon-R-modENCODE STRAIN BDGP4, isolated from Drosophila melanogaster gut.</title>
        <authorList>
            <person name="Wan K.H."/>
            <person name="Yu C."/>
            <person name="Park S."/>
            <person name="Hammonds A.S."/>
            <person name="Booth B.W."/>
            <person name="Celniker S.E."/>
        </authorList>
    </citation>
    <scope>NUCLEOTIDE SEQUENCE [LARGE SCALE GENOMIC DNA]</scope>
    <source>
        <strain evidence="1 2">BDGP4</strain>
    </source>
</reference>
<dbReference type="OrthoDB" id="2691863at2"/>
<dbReference type="EMBL" id="CP022983">
    <property type="protein sequence ID" value="ASV66434.1"/>
    <property type="molecule type" value="Genomic_DNA"/>
</dbReference>
<dbReference type="InterPro" id="IPR025413">
    <property type="entry name" value="YpzG-like"/>
</dbReference>
<accession>A0A248TE39</accession>
<name>A0A248TE39_9BACI</name>
<dbReference type="Pfam" id="PF14139">
    <property type="entry name" value="YpzG"/>
    <property type="match status" value="1"/>
</dbReference>
<dbReference type="RefSeq" id="WP_095370009.1">
    <property type="nucleotide sequence ID" value="NZ_CANMJM010000007.1"/>
</dbReference>
<evidence type="ECO:0000313" key="1">
    <source>
        <dbReference type="EMBL" id="ASV66434.1"/>
    </source>
</evidence>
<gene>
    <name evidence="1" type="ORF">CKF48_03300</name>
</gene>
<evidence type="ECO:0000313" key="2">
    <source>
        <dbReference type="Proteomes" id="UP000215137"/>
    </source>
</evidence>
<dbReference type="AlphaFoldDB" id="A0A248TE39"/>
<sequence length="52" mass="6018">MVNKKEIFGENEFNSPFASGHFNPKKAHYQVNGETQQTQNLIKLKRTLQKTP</sequence>
<dbReference type="KEGG" id="bko:CKF48_03300"/>
<dbReference type="GeneID" id="97215265"/>
<dbReference type="Proteomes" id="UP000215137">
    <property type="component" value="Chromosome"/>
</dbReference>
<organism evidence="1 2">
    <name type="scientific">Cytobacillus kochii</name>
    <dbReference type="NCBI Taxonomy" id="859143"/>
    <lineage>
        <taxon>Bacteria</taxon>
        <taxon>Bacillati</taxon>
        <taxon>Bacillota</taxon>
        <taxon>Bacilli</taxon>
        <taxon>Bacillales</taxon>
        <taxon>Bacillaceae</taxon>
        <taxon>Cytobacillus</taxon>
    </lineage>
</organism>
<proteinExistence type="predicted"/>
<protein>
    <submittedName>
        <fullName evidence="1">YpzG family protein</fullName>
    </submittedName>
</protein>
<keyword evidence="2" id="KW-1185">Reference proteome</keyword>